<keyword evidence="3" id="KW-1185">Reference proteome</keyword>
<dbReference type="EMBL" id="CAKJTJ010000007">
    <property type="protein sequence ID" value="CAG9621087.1"/>
    <property type="molecule type" value="Genomic_DNA"/>
</dbReference>
<dbReference type="Pfam" id="PF05895">
    <property type="entry name" value="DUF859"/>
    <property type="match status" value="2"/>
</dbReference>
<dbReference type="InterPro" id="IPR008577">
    <property type="entry name" value="DUF859"/>
</dbReference>
<name>A0ABM8YM54_9BACI</name>
<dbReference type="RefSeq" id="WP_230500979.1">
    <property type="nucleotide sequence ID" value="NZ_CAKJTJ010000007.1"/>
</dbReference>
<reference evidence="2 3" key="1">
    <citation type="submission" date="2021-10" db="EMBL/GenBank/DDBJ databases">
        <authorList>
            <person name="Criscuolo A."/>
        </authorList>
    </citation>
    <scope>NUCLEOTIDE SEQUENCE [LARGE SCALE GENOMIC DNA]</scope>
    <source>
        <strain evidence="3">CIP 111883</strain>
    </source>
</reference>
<accession>A0ABM8YM54</accession>
<sequence>MALSGAFNRNIGSHWRMRVEWSATQNIAANTSTITMELYWEGLTQYSQVFSSSTNNGSQTIDGNSASFTASPAINANQKKLLNRRTRTINHNSDGSKSLTLSASFALNVTLAGTYYGNQTFSSSITLDTIPRASSISSAPNLTAGANMTMSISRASTSFRHDVWFDLQNSSGSWINIKSWTGINTSVSTSFTTADIINIFNQLNGRTSTPSRIRIQTKSGNTNIGGVVSRTGTVSAPNNSYVSSSRNFNIGNSVPITISRANSSFTHTVRIKFGNSTIATLSGVGQSTTWTPSTAQINSMHNATPNANKATVTFEVDTFYSTAQVRVMRSNTGTASVVDANPVFPNSRIAYYDSNTATVSITSSNQYVIQNKSVVVANITSAATPQKGSSISSYRLALNGNTWTRTGIGTHSLGILTANSNVTLTVDAIDSRGNSTRASITVQVLPYSTPSLTTISSRLYGFEDETTLRIRGTISPLIVASQSKNLVQSAMYRIKLTTTSTWGSWTSFSGLTLSGGEYSVDPTILNLPKENSYNLEFRVGDVFQTVTIARVIDVGIPFIFMDSVKKALGVNTFPETGYMIDIAGRAQFTDLIHVKDLSGGKSTLSRNTSTGREILEIRANTSLTTGSAINMYGNNDSTAPGKIYFYTNNSARMSVSREGYVGIGTVNPVINLHVNGGGELLRLDNTTANGTVFLTFHAGNTRRGWVGFGSTSSTIMTIANSAGHINLSTDSNSYVGVNTTSPTETFDVNGSARFRSGAKTGSLLNPHSNILYIGASQEVRAVSAGNINTYQNIRALGFPTGSSILYKQNVKEFTKDALGMIMDIKPQIYHLNNNIDNGIYDKPKVGFISEMVHPLMRDEDGVDPYSITSITWRGIQQHNEKIVALEQRVKDLELLLEQMV</sequence>
<evidence type="ECO:0000259" key="1">
    <source>
        <dbReference type="PROSITE" id="PS51688"/>
    </source>
</evidence>
<feature type="domain" description="Peptidase S74" evidence="1">
    <location>
        <begin position="802"/>
        <end position="899"/>
    </location>
</feature>
<comment type="caution">
    <text evidence="2">The sequence shown here is derived from an EMBL/GenBank/DDBJ whole genome shotgun (WGS) entry which is preliminary data.</text>
</comment>
<dbReference type="InterPro" id="IPR030392">
    <property type="entry name" value="S74_ICA"/>
</dbReference>
<evidence type="ECO:0000313" key="3">
    <source>
        <dbReference type="Proteomes" id="UP000789833"/>
    </source>
</evidence>
<dbReference type="PROSITE" id="PS51688">
    <property type="entry name" value="ICA"/>
    <property type="match status" value="1"/>
</dbReference>
<protein>
    <recommendedName>
        <fullName evidence="1">Peptidase S74 domain-containing protein</fullName>
    </recommendedName>
</protein>
<proteinExistence type="predicted"/>
<dbReference type="Proteomes" id="UP000789833">
    <property type="component" value="Unassembled WGS sequence"/>
</dbReference>
<gene>
    <name evidence="2" type="ORF">BACCIP111883_01859</name>
</gene>
<organism evidence="2 3">
    <name type="scientific">Sutcliffiella rhizosphaerae</name>
    <dbReference type="NCBI Taxonomy" id="2880967"/>
    <lineage>
        <taxon>Bacteria</taxon>
        <taxon>Bacillati</taxon>
        <taxon>Bacillota</taxon>
        <taxon>Bacilli</taxon>
        <taxon>Bacillales</taxon>
        <taxon>Bacillaceae</taxon>
        <taxon>Sutcliffiella</taxon>
    </lineage>
</organism>
<evidence type="ECO:0000313" key="2">
    <source>
        <dbReference type="EMBL" id="CAG9621087.1"/>
    </source>
</evidence>